<gene>
    <name evidence="1" type="ORF">FHU33_1062</name>
</gene>
<organism evidence="1 2">
    <name type="scientific">Blastococcus colisei</name>
    <dbReference type="NCBI Taxonomy" id="1564162"/>
    <lineage>
        <taxon>Bacteria</taxon>
        <taxon>Bacillati</taxon>
        <taxon>Actinomycetota</taxon>
        <taxon>Actinomycetes</taxon>
        <taxon>Geodermatophilales</taxon>
        <taxon>Geodermatophilaceae</taxon>
        <taxon>Blastococcus</taxon>
    </lineage>
</organism>
<dbReference type="Pfam" id="PF11758">
    <property type="entry name" value="Bacteriocin_IIi"/>
    <property type="match status" value="1"/>
</dbReference>
<dbReference type="EMBL" id="VFQE01000001">
    <property type="protein sequence ID" value="TQN41685.1"/>
    <property type="molecule type" value="Genomic_DNA"/>
</dbReference>
<dbReference type="Proteomes" id="UP000319865">
    <property type="component" value="Unassembled WGS sequence"/>
</dbReference>
<dbReference type="RefSeq" id="WP_142024404.1">
    <property type="nucleotide sequence ID" value="NZ_VFQE01000001.1"/>
</dbReference>
<dbReference type="OrthoDB" id="5195455at2"/>
<evidence type="ECO:0000313" key="2">
    <source>
        <dbReference type="Proteomes" id="UP000319865"/>
    </source>
</evidence>
<name>A0A543PC74_9ACTN</name>
<proteinExistence type="predicted"/>
<dbReference type="InterPro" id="IPR020968">
    <property type="entry name" value="Bacteriocin_II_aureocin-like"/>
</dbReference>
<keyword evidence="2" id="KW-1185">Reference proteome</keyword>
<dbReference type="AlphaFoldDB" id="A0A543PC74"/>
<accession>A0A543PC74</accession>
<reference evidence="1 2" key="1">
    <citation type="submission" date="2019-06" db="EMBL/GenBank/DDBJ databases">
        <title>Sequencing the genomes of 1000 actinobacteria strains.</title>
        <authorList>
            <person name="Klenk H.-P."/>
        </authorList>
    </citation>
    <scope>NUCLEOTIDE SEQUENCE [LARGE SCALE GENOMIC DNA]</scope>
    <source>
        <strain evidence="1 2">DSM 46837</strain>
    </source>
</reference>
<sequence length="50" mass="5838">MFAFLRVIRALAPYGSRAVNWAWAHKSQIIWLLTNGWPIGQVVWWVLSNL</sequence>
<evidence type="ECO:0000313" key="1">
    <source>
        <dbReference type="EMBL" id="TQN41685.1"/>
    </source>
</evidence>
<protein>
    <submittedName>
        <fullName evidence="1">Aureocin-like type II bacteriocin</fullName>
    </submittedName>
</protein>
<dbReference type="NCBIfam" id="NF033881">
    <property type="entry name" value="aureocin_A53"/>
    <property type="match status" value="1"/>
</dbReference>
<comment type="caution">
    <text evidence="1">The sequence shown here is derived from an EMBL/GenBank/DDBJ whole genome shotgun (WGS) entry which is preliminary data.</text>
</comment>